<dbReference type="InterPro" id="IPR012677">
    <property type="entry name" value="Nucleotide-bd_a/b_plait_sf"/>
</dbReference>
<dbReference type="CDD" id="cd00590">
    <property type="entry name" value="RRM_SF"/>
    <property type="match status" value="2"/>
</dbReference>
<dbReference type="InterPro" id="IPR035979">
    <property type="entry name" value="RBD_domain_sf"/>
</dbReference>
<comment type="caution">
    <text evidence="6">The sequence shown here is derived from an EMBL/GenBank/DDBJ whole genome shotgun (WGS) entry which is preliminary data.</text>
</comment>
<keyword evidence="2 3" id="KW-0694">RNA-binding</keyword>
<dbReference type="SMART" id="SM00360">
    <property type="entry name" value="RRM"/>
    <property type="match status" value="2"/>
</dbReference>
<gene>
    <name evidence="6" type="ORF">SLS60_003909</name>
</gene>
<evidence type="ECO:0000256" key="3">
    <source>
        <dbReference type="PROSITE-ProRule" id="PRU00176"/>
    </source>
</evidence>
<dbReference type="PANTHER" id="PTHR24012">
    <property type="entry name" value="RNA BINDING PROTEIN"/>
    <property type="match status" value="1"/>
</dbReference>
<dbReference type="InterPro" id="IPR000504">
    <property type="entry name" value="RRM_dom"/>
</dbReference>
<name>A0ABR3RPY8_9PLEO</name>
<feature type="region of interest" description="Disordered" evidence="4">
    <location>
        <begin position="297"/>
        <end position="316"/>
    </location>
</feature>
<protein>
    <recommendedName>
        <fullName evidence="5">RRM domain-containing protein</fullName>
    </recommendedName>
</protein>
<reference evidence="6 7" key="1">
    <citation type="submission" date="2024-02" db="EMBL/GenBank/DDBJ databases">
        <title>De novo assembly and annotation of 12 fungi associated with fruit tree decline syndrome in Ontario, Canada.</title>
        <authorList>
            <person name="Sulman M."/>
            <person name="Ellouze W."/>
            <person name="Ilyukhin E."/>
        </authorList>
    </citation>
    <scope>NUCLEOTIDE SEQUENCE [LARGE SCALE GENOMIC DNA]</scope>
    <source>
        <strain evidence="6 7">M42-189</strain>
    </source>
</reference>
<evidence type="ECO:0000256" key="2">
    <source>
        <dbReference type="ARBA" id="ARBA00022884"/>
    </source>
</evidence>
<dbReference type="Proteomes" id="UP001521785">
    <property type="component" value="Unassembled WGS sequence"/>
</dbReference>
<dbReference type="EMBL" id="JAKJXO020000004">
    <property type="protein sequence ID" value="KAL1606504.1"/>
    <property type="molecule type" value="Genomic_DNA"/>
</dbReference>
<dbReference type="SUPFAM" id="SSF54928">
    <property type="entry name" value="RNA-binding domain, RBD"/>
    <property type="match status" value="2"/>
</dbReference>
<accession>A0ABR3RPY8</accession>
<evidence type="ECO:0000256" key="4">
    <source>
        <dbReference type="SAM" id="MobiDB-lite"/>
    </source>
</evidence>
<organism evidence="6 7">
    <name type="scientific">Paraconiothyrium brasiliense</name>
    <dbReference type="NCBI Taxonomy" id="300254"/>
    <lineage>
        <taxon>Eukaryota</taxon>
        <taxon>Fungi</taxon>
        <taxon>Dikarya</taxon>
        <taxon>Ascomycota</taxon>
        <taxon>Pezizomycotina</taxon>
        <taxon>Dothideomycetes</taxon>
        <taxon>Pleosporomycetidae</taxon>
        <taxon>Pleosporales</taxon>
        <taxon>Massarineae</taxon>
        <taxon>Didymosphaeriaceae</taxon>
        <taxon>Paraconiothyrium</taxon>
    </lineage>
</organism>
<feature type="domain" description="RRM" evidence="5">
    <location>
        <begin position="410"/>
        <end position="477"/>
    </location>
</feature>
<feature type="region of interest" description="Disordered" evidence="4">
    <location>
        <begin position="381"/>
        <end position="416"/>
    </location>
</feature>
<evidence type="ECO:0000313" key="6">
    <source>
        <dbReference type="EMBL" id="KAL1606504.1"/>
    </source>
</evidence>
<feature type="compositionally biased region" description="Polar residues" evidence="4">
    <location>
        <begin position="381"/>
        <end position="394"/>
    </location>
</feature>
<keyword evidence="1" id="KW-0677">Repeat</keyword>
<evidence type="ECO:0000313" key="7">
    <source>
        <dbReference type="Proteomes" id="UP001521785"/>
    </source>
</evidence>
<evidence type="ECO:0000259" key="5">
    <source>
        <dbReference type="PROSITE" id="PS50102"/>
    </source>
</evidence>
<sequence>MLDRTQCTLVKMTNMPYDAAPAWIFTNMLGRSPAIKEIELAAGDYYCYVDTPADAQCIVTKFNDHGVLKEYPHAYKVIGVVVVAMAEAPAANIVRLRLIDFLRTEENRPRTKTVQFRGLPRKHPGRAIMEMSEKCFNCSQDLDDDLYLTDDANTDTDPHVVKMEAHDGKALVRFSSKDAAAEMVSEYNGGFWKNRVVYAEFVADSEMDKIIQAKISTGKQTKLFISKVKPGASKEDIRAVFAPYECQDIQMPPGKPFAFVFMYQDAATRFSNALEKLNGKYHDGWFWTIKSDKKSEGKAGPAVPDHKYQVTPASGPVRNDAGATDITYGISHLSVTVRNSISTLNASTSTKISSEGHQALVNGDRDWAFKTEIAYESTVTVPKTSANASNQCDSKASEQRKGQSTPGTANKIRVTGIPRSTTEAQVRKFFDGYPVEEIVLNQGTAMVTMTRQQKAEEAQLVLNNSKRHKLLGKKVTC</sequence>
<dbReference type="Gene3D" id="3.30.70.330">
    <property type="match status" value="3"/>
</dbReference>
<evidence type="ECO:0000256" key="1">
    <source>
        <dbReference type="ARBA" id="ARBA00022737"/>
    </source>
</evidence>
<proteinExistence type="predicted"/>
<keyword evidence="7" id="KW-1185">Reference proteome</keyword>
<dbReference type="PROSITE" id="PS50102">
    <property type="entry name" value="RRM"/>
    <property type="match status" value="1"/>
</dbReference>